<dbReference type="Gene3D" id="3.40.30.10">
    <property type="entry name" value="Glutaredoxin"/>
    <property type="match status" value="1"/>
</dbReference>
<dbReference type="PANTHER" id="PTHR32419:SF6">
    <property type="entry name" value="GLUTATHIONE S-TRANSFERASE OMEGA-LIKE 1-RELATED"/>
    <property type="match status" value="1"/>
</dbReference>
<dbReference type="Proteomes" id="UP000626109">
    <property type="component" value="Unassembled WGS sequence"/>
</dbReference>
<evidence type="ECO:0000313" key="2">
    <source>
        <dbReference type="EMBL" id="CAE8653172.1"/>
    </source>
</evidence>
<comment type="caution">
    <text evidence="2">The sequence shown here is derived from an EMBL/GenBank/DDBJ whole genome shotgun (WGS) entry which is preliminary data.</text>
</comment>
<dbReference type="GO" id="GO:0005737">
    <property type="term" value="C:cytoplasm"/>
    <property type="evidence" value="ECO:0007669"/>
    <property type="project" value="TreeGrafter"/>
</dbReference>
<accession>A0A813IHL9</accession>
<evidence type="ECO:0000313" key="4">
    <source>
        <dbReference type="Proteomes" id="UP000654075"/>
    </source>
</evidence>
<dbReference type="AlphaFoldDB" id="A0A813IHL9"/>
<evidence type="ECO:0000313" key="1">
    <source>
        <dbReference type="EMBL" id="CAE8591910.1"/>
    </source>
</evidence>
<gene>
    <name evidence="1" type="ORF">PGLA1383_LOCUS10571</name>
    <name evidence="2" type="ORF">PGLA2088_LOCUS10201</name>
</gene>
<dbReference type="GO" id="GO:0004364">
    <property type="term" value="F:glutathione transferase activity"/>
    <property type="evidence" value="ECO:0007669"/>
    <property type="project" value="InterPro"/>
</dbReference>
<reference evidence="2" key="1">
    <citation type="submission" date="2021-02" db="EMBL/GenBank/DDBJ databases">
        <authorList>
            <person name="Dougan E. K."/>
            <person name="Rhodes N."/>
            <person name="Thang M."/>
            <person name="Chan C."/>
        </authorList>
    </citation>
    <scope>NUCLEOTIDE SEQUENCE</scope>
</reference>
<dbReference type="EMBL" id="CAJNNW010011424">
    <property type="protein sequence ID" value="CAE8653172.1"/>
    <property type="molecule type" value="Genomic_DNA"/>
</dbReference>
<dbReference type="Proteomes" id="UP000654075">
    <property type="component" value="Unassembled WGS sequence"/>
</dbReference>
<name>A0A813IHL9_POLGL</name>
<feature type="non-terminal residue" evidence="2">
    <location>
        <position position="1"/>
    </location>
</feature>
<feature type="non-terminal residue" evidence="2">
    <location>
        <position position="197"/>
    </location>
</feature>
<keyword evidence="4" id="KW-1185">Reference proteome</keyword>
<proteinExistence type="predicted"/>
<organism evidence="2 3">
    <name type="scientific">Polarella glacialis</name>
    <name type="common">Dinoflagellate</name>
    <dbReference type="NCBI Taxonomy" id="89957"/>
    <lineage>
        <taxon>Eukaryota</taxon>
        <taxon>Sar</taxon>
        <taxon>Alveolata</taxon>
        <taxon>Dinophyceae</taxon>
        <taxon>Suessiales</taxon>
        <taxon>Suessiaceae</taxon>
        <taxon>Polarella</taxon>
    </lineage>
</organism>
<dbReference type="PANTHER" id="PTHR32419">
    <property type="entry name" value="GLUTATHIONYL-HYDROQUINONE REDUCTASE"/>
    <property type="match status" value="1"/>
</dbReference>
<evidence type="ECO:0008006" key="5">
    <source>
        <dbReference type="Google" id="ProtNLM"/>
    </source>
</evidence>
<dbReference type="InterPro" id="IPR016639">
    <property type="entry name" value="GST_Omega/GSH"/>
</dbReference>
<evidence type="ECO:0000313" key="3">
    <source>
        <dbReference type="Proteomes" id="UP000626109"/>
    </source>
</evidence>
<sequence>PFSVPNISVFATSSKFPSTFDGDKGRSAATHLAALTTGVAAVQRLRRARRGGKSTLNAEPDRGFRILEWASSAMGGQKSLVKVARWGSREAWRTMVKELAPQSPSGDYLRPASQLKAETGSKLTLIDGGHAVYVGNTCPWCHRIQLALVLRRVPENLVARVQMLDEPERASRGGWAFDPARGVSDPVFDAADLREVY</sequence>
<dbReference type="OrthoDB" id="2309723at2759"/>
<protein>
    <recommendedName>
        <fullName evidence="5">GST N-terminal domain-containing protein</fullName>
    </recommendedName>
</protein>
<dbReference type="EMBL" id="CAJNNV010005305">
    <property type="protein sequence ID" value="CAE8591910.1"/>
    <property type="molecule type" value="Genomic_DNA"/>
</dbReference>